<dbReference type="PANTHER" id="PTHR10783">
    <property type="entry name" value="XENOTROPIC AND POLYTROPIC RETROVIRUS RECEPTOR 1-RELATED"/>
    <property type="match status" value="1"/>
</dbReference>
<evidence type="ECO:0000259" key="7">
    <source>
        <dbReference type="PROSITE" id="PS51380"/>
    </source>
</evidence>
<dbReference type="PROSITE" id="PS51382">
    <property type="entry name" value="SPX"/>
    <property type="match status" value="1"/>
</dbReference>
<dbReference type="InterPro" id="IPR004331">
    <property type="entry name" value="SPX_dom"/>
</dbReference>
<reference evidence="9 10" key="1">
    <citation type="submission" date="2019-05" db="EMBL/GenBank/DDBJ databases">
        <title>The compact genome of Giardia muris reveals important steps in the evolution of intestinal protozoan parasites.</title>
        <authorList>
            <person name="Xu F."/>
            <person name="Jimenez-Gonzalez A."/>
            <person name="Einarsson E."/>
            <person name="Astvaldsson A."/>
            <person name="Peirasmaki D."/>
            <person name="Eckmann L."/>
            <person name="Andersson J.O."/>
            <person name="Svard S.G."/>
            <person name="Jerlstrom-Hultqvist J."/>
        </authorList>
    </citation>
    <scope>NUCLEOTIDE SEQUENCE [LARGE SCALE GENOMIC DNA]</scope>
    <source>
        <strain evidence="9 10">Roberts-Thomson</strain>
    </source>
</reference>
<keyword evidence="3 6" id="KW-0812">Transmembrane</keyword>
<dbReference type="GO" id="GO:0000822">
    <property type="term" value="F:inositol hexakisphosphate binding"/>
    <property type="evidence" value="ECO:0007669"/>
    <property type="project" value="TreeGrafter"/>
</dbReference>
<feature type="transmembrane region" description="Helical" evidence="6">
    <location>
        <begin position="387"/>
        <end position="406"/>
    </location>
</feature>
<dbReference type="PROSITE" id="PS51380">
    <property type="entry name" value="EXS"/>
    <property type="match status" value="1"/>
</dbReference>
<protein>
    <submittedName>
        <fullName evidence="9">EXS family protein</fullName>
    </submittedName>
</protein>
<organism evidence="9 10">
    <name type="scientific">Giardia muris</name>
    <dbReference type="NCBI Taxonomy" id="5742"/>
    <lineage>
        <taxon>Eukaryota</taxon>
        <taxon>Metamonada</taxon>
        <taxon>Diplomonadida</taxon>
        <taxon>Hexamitidae</taxon>
        <taxon>Giardiinae</taxon>
        <taxon>Giardia</taxon>
    </lineage>
</organism>
<keyword evidence="5 6" id="KW-0472">Membrane</keyword>
<dbReference type="GO" id="GO:0016036">
    <property type="term" value="P:cellular response to phosphate starvation"/>
    <property type="evidence" value="ECO:0007669"/>
    <property type="project" value="TreeGrafter"/>
</dbReference>
<evidence type="ECO:0000259" key="8">
    <source>
        <dbReference type="PROSITE" id="PS51382"/>
    </source>
</evidence>
<dbReference type="GO" id="GO:0006817">
    <property type="term" value="P:phosphate ion transport"/>
    <property type="evidence" value="ECO:0007669"/>
    <property type="project" value="TreeGrafter"/>
</dbReference>
<comment type="similarity">
    <text evidence="2">Belongs to the SYG1 (TC 2.A.94) family.</text>
</comment>
<feature type="transmembrane region" description="Helical" evidence="6">
    <location>
        <begin position="426"/>
        <end position="450"/>
    </location>
</feature>
<evidence type="ECO:0000313" key="10">
    <source>
        <dbReference type="Proteomes" id="UP000315496"/>
    </source>
</evidence>
<dbReference type="AlphaFoldDB" id="A0A4Z1T2U5"/>
<dbReference type="Pfam" id="PF03105">
    <property type="entry name" value="SPX"/>
    <property type="match status" value="2"/>
</dbReference>
<dbReference type="CDD" id="cd14447">
    <property type="entry name" value="SPX"/>
    <property type="match status" value="1"/>
</dbReference>
<feature type="transmembrane region" description="Helical" evidence="6">
    <location>
        <begin position="215"/>
        <end position="238"/>
    </location>
</feature>
<feature type="domain" description="SPX" evidence="8">
    <location>
        <begin position="1"/>
        <end position="155"/>
    </location>
</feature>
<keyword evidence="4 6" id="KW-1133">Transmembrane helix</keyword>
<dbReference type="EMBL" id="VDLU01000004">
    <property type="protein sequence ID" value="TNJ26741.1"/>
    <property type="molecule type" value="Genomic_DNA"/>
</dbReference>
<dbReference type="Proteomes" id="UP000315496">
    <property type="component" value="Chromosome 4"/>
</dbReference>
<dbReference type="GO" id="GO:0005886">
    <property type="term" value="C:plasma membrane"/>
    <property type="evidence" value="ECO:0007669"/>
    <property type="project" value="TreeGrafter"/>
</dbReference>
<comment type="subcellular location">
    <subcellularLocation>
        <location evidence="1">Membrane</location>
        <topology evidence="1">Multi-pass membrane protein</topology>
    </subcellularLocation>
</comment>
<feature type="transmembrane region" description="Helical" evidence="6">
    <location>
        <begin position="309"/>
        <end position="328"/>
    </location>
</feature>
<feature type="domain" description="EXS" evidence="7">
    <location>
        <begin position="431"/>
        <end position="641"/>
    </location>
</feature>
<name>A0A4Z1T2U5_GIAMU</name>
<sequence length="652" mass="75209">MRFGESLKGVSIPEWREKYVPYEELKADLERKVQDLVSYQEAVPDCTVEALRERSEGHSEMFLHAVEAAIRMVNDFYSMQLGRLKEELQWSVTAPLQTLRAQTKQKKLARHNICEIYRTTELLRDYVATNELACIKITKKHDKRLGMSTPRMGSVKDLLARASFPGHKDLTAFQEEIEDLYLRYFSEENPHKSAKKSLLEYFKTIDTNARRKREYAFFQAGCYLLLCLFCFLAIVDYVTQLYFLEKGSLKLTDLESRLIRFHAGIYIYTLCTAISYQIYEKKRINYILVLELPPAALASGIGVVTIKSMFLMLILSFFTAMGTISAAYRTNMAIPDFSSLSLPLPGGIYLTELAHLINPLIWLFVPFFYYILWLVRVLSCRQRHSLGLHWLIVLWRCFMAVAHRVTFPLFFAMDQGTSCTSMIGDFFYIVSAGYLPDYVIVVFILVPSVIRAIQCHKRWKEANAYYPNVHNMAKYLLSLPGCFLTVSAITRISPLRYVLIAIRISEVIYKMYWDTFEDWALFTGGAGGKSFRRKEGENDEAGGHKEKQGPCAILRRPSCFTRGTLWAFFIINVLIRAYSVVVLFFSNSWFSISSSMLELVRRSFWNVFRLDNQQATNCEEYIAACIIPILAPQHERAHRANQPTQDALVEEA</sequence>
<evidence type="ECO:0000256" key="4">
    <source>
        <dbReference type="ARBA" id="ARBA00022989"/>
    </source>
</evidence>
<proteinExistence type="inferred from homology"/>
<feature type="transmembrane region" description="Helical" evidence="6">
    <location>
        <begin position="348"/>
        <end position="375"/>
    </location>
</feature>
<evidence type="ECO:0000256" key="1">
    <source>
        <dbReference type="ARBA" id="ARBA00004141"/>
    </source>
</evidence>
<evidence type="ECO:0000256" key="6">
    <source>
        <dbReference type="SAM" id="Phobius"/>
    </source>
</evidence>
<dbReference type="InterPro" id="IPR004342">
    <property type="entry name" value="EXS_C"/>
</dbReference>
<dbReference type="VEuPathDB" id="GiardiaDB:GMRT_10191"/>
<dbReference type="Pfam" id="PF03124">
    <property type="entry name" value="EXS"/>
    <property type="match status" value="1"/>
</dbReference>
<accession>A0A4Z1T2U5</accession>
<gene>
    <name evidence="9" type="ORF">GMRT_10191</name>
</gene>
<evidence type="ECO:0000256" key="5">
    <source>
        <dbReference type="ARBA" id="ARBA00023136"/>
    </source>
</evidence>
<comment type="caution">
    <text evidence="9">The sequence shown here is derived from an EMBL/GenBank/DDBJ whole genome shotgun (WGS) entry which is preliminary data.</text>
</comment>
<evidence type="ECO:0000313" key="9">
    <source>
        <dbReference type="EMBL" id="TNJ26741.1"/>
    </source>
</evidence>
<dbReference type="PANTHER" id="PTHR10783:SF103">
    <property type="entry name" value="SOLUTE CARRIER FAMILY 53 MEMBER 1"/>
    <property type="match status" value="1"/>
</dbReference>
<evidence type="ECO:0000256" key="2">
    <source>
        <dbReference type="ARBA" id="ARBA00009665"/>
    </source>
</evidence>
<keyword evidence="10" id="KW-1185">Reference proteome</keyword>
<dbReference type="OrthoDB" id="10249651at2759"/>
<dbReference type="GO" id="GO:0005794">
    <property type="term" value="C:Golgi apparatus"/>
    <property type="evidence" value="ECO:0007669"/>
    <property type="project" value="TreeGrafter"/>
</dbReference>
<feature type="transmembrane region" description="Helical" evidence="6">
    <location>
        <begin position="258"/>
        <end position="279"/>
    </location>
</feature>
<feature type="transmembrane region" description="Helical" evidence="6">
    <location>
        <begin position="565"/>
        <end position="585"/>
    </location>
</feature>
<evidence type="ECO:0000256" key="3">
    <source>
        <dbReference type="ARBA" id="ARBA00022692"/>
    </source>
</evidence>